<comment type="similarity">
    <text evidence="1">Belongs to the glutathione peroxidase family.</text>
</comment>
<proteinExistence type="inferred from homology"/>
<sequence length="51" mass="5947">MGFFCNQFGFQEPGTNDEIKKLLSVDQHFLVIFSVIAYYLLCENMYSADKM</sequence>
<dbReference type="EMBL" id="CP005923">
    <property type="protein sequence ID" value="AHH10154.1"/>
    <property type="molecule type" value="Genomic_DNA"/>
</dbReference>
<evidence type="ECO:0000256" key="2">
    <source>
        <dbReference type="ARBA" id="ARBA00022559"/>
    </source>
</evidence>
<reference evidence="6 7" key="1">
    <citation type="submission" date="2013-04" db="EMBL/GenBank/DDBJ databases">
        <title>Comparative Genomics of Relapsing Fever Spirochetes.</title>
        <authorList>
            <person name="Schwan T.G."/>
            <person name="Raffel S.J."/>
            <person name="Porcella S.F."/>
            <person name="Martens C.A."/>
            <person name="Bruno D.P."/>
            <person name="Ricklefs S.M."/>
            <person name="Barbian K.B."/>
        </authorList>
    </citation>
    <scope>NUCLEOTIDE SEQUENCE</scope>
    <source>
        <strain evidence="6 7">SLO</strain>
        <plasmid evidence="6">unnamed</plasmid>
    </source>
</reference>
<dbReference type="AlphaFoldDB" id="W5SQG3"/>
<dbReference type="GO" id="GO:0006979">
    <property type="term" value="P:response to oxidative stress"/>
    <property type="evidence" value="ECO:0007669"/>
    <property type="project" value="InterPro"/>
</dbReference>
<accession>W5SQG3</accession>
<evidence type="ECO:0000256" key="1">
    <source>
        <dbReference type="ARBA" id="ARBA00006926"/>
    </source>
</evidence>
<keyword evidence="7" id="KW-1185">Reference proteome</keyword>
<dbReference type="STRING" id="1313294.BPA_0900003"/>
<evidence type="ECO:0000256" key="4">
    <source>
        <dbReference type="SAM" id="Phobius"/>
    </source>
</evidence>
<geneLocation type="plasmid" evidence="6">
    <name>unnamed</name>
</geneLocation>
<keyword evidence="4" id="KW-0812">Transmembrane</keyword>
<dbReference type="PATRIC" id="fig|1313294.3.peg.344"/>
<name>W5SQG3_BORPR</name>
<dbReference type="Gene3D" id="3.40.30.10">
    <property type="entry name" value="Glutaredoxin"/>
    <property type="match status" value="1"/>
</dbReference>
<keyword evidence="4" id="KW-0472">Membrane</keyword>
<dbReference type="HOGENOM" id="CLU_3096275_0_0_12"/>
<dbReference type="Proteomes" id="UP000019331">
    <property type="component" value="Chromosome"/>
</dbReference>
<feature type="transmembrane region" description="Helical" evidence="4">
    <location>
        <begin position="22"/>
        <end position="41"/>
    </location>
</feature>
<keyword evidence="3 6" id="KW-0560">Oxidoreductase</keyword>
<dbReference type="GO" id="GO:0004602">
    <property type="term" value="F:glutathione peroxidase activity"/>
    <property type="evidence" value="ECO:0007669"/>
    <property type="project" value="UniProtKB-EC"/>
</dbReference>
<keyword evidence="2 6" id="KW-0575">Peroxidase</keyword>
<evidence type="ECO:0000313" key="5">
    <source>
        <dbReference type="EMBL" id="AHH09409.1"/>
    </source>
</evidence>
<evidence type="ECO:0000313" key="6">
    <source>
        <dbReference type="EMBL" id="AHH10154.1"/>
    </source>
</evidence>
<dbReference type="EC" id="1.11.1.9" evidence="6"/>
<keyword evidence="4" id="KW-1133">Transmembrane helix</keyword>
<organism evidence="6">
    <name type="scientific">Borrelia parkeri SLO</name>
    <dbReference type="NCBI Taxonomy" id="1313294"/>
    <lineage>
        <taxon>Bacteria</taxon>
        <taxon>Pseudomonadati</taxon>
        <taxon>Spirochaetota</taxon>
        <taxon>Spirochaetia</taxon>
        <taxon>Spirochaetales</taxon>
        <taxon>Borreliaceae</taxon>
        <taxon>Borrelia</taxon>
    </lineage>
</organism>
<evidence type="ECO:0000256" key="3">
    <source>
        <dbReference type="ARBA" id="ARBA00023002"/>
    </source>
</evidence>
<evidence type="ECO:0000313" key="7">
    <source>
        <dbReference type="Proteomes" id="UP000019331"/>
    </source>
</evidence>
<dbReference type="EMBL" id="CP005851">
    <property type="protein sequence ID" value="AHH09409.1"/>
    <property type="molecule type" value="Genomic_DNA"/>
</dbReference>
<keyword evidence="6" id="KW-0614">Plasmid</keyword>
<dbReference type="Pfam" id="PF00255">
    <property type="entry name" value="GSHPx"/>
    <property type="match status" value="1"/>
</dbReference>
<dbReference type="InterPro" id="IPR000889">
    <property type="entry name" value="Glutathione_peroxidase"/>
</dbReference>
<gene>
    <name evidence="5" type="ORF">BPA_0900003</name>
    <name evidence="6" type="ORF">BPA_0900034</name>
</gene>
<protein>
    <submittedName>
        <fullName evidence="6">Glutathione peroxidase</fullName>
        <ecNumber evidence="6">1.11.1.9</ecNumber>
    </submittedName>
</protein>